<feature type="compositionally biased region" description="Low complexity" evidence="1">
    <location>
        <begin position="119"/>
        <end position="144"/>
    </location>
</feature>
<gene>
    <name evidence="2" type="ORF">S101258_00457</name>
</gene>
<sequence length="158" mass="16510">MVSCSAGTLKTIGTMFGVVHKNGKNSSGVLEDSNGILGKIAKHQTALKAVGGVLITYFASKKLLTFATSLKSKWSGLFDLFKSSKSKVAVTATEETAAINTETGAVKRLTAALKEKEAVGSSSSVTSEVEDTVSTTSTSTGSSSWSKAEKERPRLLKT</sequence>
<dbReference type="Proteomes" id="UP000236990">
    <property type="component" value="Unassembled WGS sequence"/>
</dbReference>
<evidence type="ECO:0000256" key="1">
    <source>
        <dbReference type="SAM" id="MobiDB-lite"/>
    </source>
</evidence>
<evidence type="ECO:0000313" key="2">
    <source>
        <dbReference type="EMBL" id="POD88798.1"/>
    </source>
</evidence>
<comment type="caution">
    <text evidence="2">The sequence shown here is derived from an EMBL/GenBank/DDBJ whole genome shotgun (WGS) entry which is preliminary data.</text>
</comment>
<feature type="compositionally biased region" description="Basic and acidic residues" evidence="1">
    <location>
        <begin position="147"/>
        <end position="158"/>
    </location>
</feature>
<accession>A0A2S3U8Y9</accession>
<evidence type="ECO:0000313" key="3">
    <source>
        <dbReference type="Proteomes" id="UP000236990"/>
    </source>
</evidence>
<reference evidence="2 3" key="1">
    <citation type="submission" date="2017-06" db="EMBL/GenBank/DDBJ databases">
        <title>Genome sequence of Lactobacillus plantarum subsp. plantarum strain SRCM101258.</title>
        <authorList>
            <person name="Cho S.H."/>
        </authorList>
    </citation>
    <scope>NUCLEOTIDE SEQUENCE [LARGE SCALE GENOMIC DNA]</scope>
    <source>
        <strain evidence="2 3">SRCM101258</strain>
    </source>
</reference>
<dbReference type="EMBL" id="NKCZ01000060">
    <property type="protein sequence ID" value="POD88798.1"/>
    <property type="molecule type" value="Genomic_DNA"/>
</dbReference>
<dbReference type="AlphaFoldDB" id="A0A2S3U8Y9"/>
<protein>
    <submittedName>
        <fullName evidence="2">Uncharacterized protein</fullName>
    </submittedName>
</protein>
<organism evidence="2 3">
    <name type="scientific">Lactiplantibacillus plantarum subsp. plantarum</name>
    <dbReference type="NCBI Taxonomy" id="337330"/>
    <lineage>
        <taxon>Bacteria</taxon>
        <taxon>Bacillati</taxon>
        <taxon>Bacillota</taxon>
        <taxon>Bacilli</taxon>
        <taxon>Lactobacillales</taxon>
        <taxon>Lactobacillaceae</taxon>
        <taxon>Lactiplantibacillus</taxon>
    </lineage>
</organism>
<proteinExistence type="predicted"/>
<feature type="region of interest" description="Disordered" evidence="1">
    <location>
        <begin position="118"/>
        <end position="158"/>
    </location>
</feature>
<name>A0A2S3U8Y9_LACPN</name>